<dbReference type="NCBIfam" id="TIGR01080">
    <property type="entry name" value="rplX_A_E"/>
    <property type="match status" value="1"/>
</dbReference>
<dbReference type="Ensembl" id="ENSMLUT00000022673.1">
    <property type="protein sequence ID" value="ENSMLUP00000018279.1"/>
    <property type="gene ID" value="ENSMLUG00000026233.1"/>
</dbReference>
<keyword evidence="2" id="KW-0689">Ribosomal protein</keyword>
<evidence type="ECO:0008006" key="7">
    <source>
        <dbReference type="Google" id="ProtNLM"/>
    </source>
</evidence>
<reference evidence="5" key="2">
    <citation type="submission" date="2025-08" db="UniProtKB">
        <authorList>
            <consortium name="Ensembl"/>
        </authorList>
    </citation>
    <scope>IDENTIFICATION</scope>
</reference>
<dbReference type="Gene3D" id="2.30.30.30">
    <property type="match status" value="1"/>
</dbReference>
<dbReference type="HOGENOM" id="CLU_093240_0_0_1"/>
<proteinExistence type="inferred from homology"/>
<sequence length="149" mass="17299">KFSPFVTSDRREDRKRHLNAPPHIRRKVMSSPLSKELRRKHDVRSMPIREGDEAQVVRGYYKGSAMPVALVYRKPYATTWSEGNGRCQRHHCPLGRSPSKAVITRRTLDKDKQILERRATARQVGKERGKYKEGTKNAQAHMCILMHTH</sequence>
<reference evidence="5" key="3">
    <citation type="submission" date="2025-09" db="UniProtKB">
        <authorList>
            <consortium name="Ensembl"/>
        </authorList>
    </citation>
    <scope>IDENTIFICATION</scope>
</reference>
<dbReference type="InParanoid" id="G1Q3J6"/>
<accession>G1Q3J6</accession>
<dbReference type="Proteomes" id="UP000001074">
    <property type="component" value="Unassembled WGS sequence"/>
</dbReference>
<evidence type="ECO:0000256" key="2">
    <source>
        <dbReference type="ARBA" id="ARBA00022980"/>
    </source>
</evidence>
<dbReference type="InterPro" id="IPR014722">
    <property type="entry name" value="Rib_uL2_dom2"/>
</dbReference>
<name>G1Q3J6_MYOLU</name>
<comment type="similarity">
    <text evidence="1">Belongs to the universal ribosomal protein uL24 family.</text>
</comment>
<evidence type="ECO:0000256" key="1">
    <source>
        <dbReference type="ARBA" id="ARBA00010618"/>
    </source>
</evidence>
<dbReference type="GO" id="GO:0006412">
    <property type="term" value="P:translation"/>
    <property type="evidence" value="ECO:0007669"/>
    <property type="project" value="InterPro"/>
</dbReference>
<dbReference type="GO" id="GO:0003735">
    <property type="term" value="F:structural constituent of ribosome"/>
    <property type="evidence" value="ECO:0007669"/>
    <property type="project" value="InterPro"/>
</dbReference>
<dbReference type="STRING" id="59463.ENSMLUP00000018279"/>
<evidence type="ECO:0000256" key="3">
    <source>
        <dbReference type="ARBA" id="ARBA00023274"/>
    </source>
</evidence>
<dbReference type="SUPFAM" id="SSF50104">
    <property type="entry name" value="Translation proteins SH3-like domain"/>
    <property type="match status" value="1"/>
</dbReference>
<keyword evidence="6" id="KW-1185">Reference proteome</keyword>
<dbReference type="InterPro" id="IPR005756">
    <property type="entry name" value="Ribosomal_uL24_euk/arc"/>
</dbReference>
<evidence type="ECO:0000256" key="4">
    <source>
        <dbReference type="SAM" id="MobiDB-lite"/>
    </source>
</evidence>
<dbReference type="GO" id="GO:0031090">
    <property type="term" value="C:organelle membrane"/>
    <property type="evidence" value="ECO:0007669"/>
    <property type="project" value="UniProtKB-ARBA"/>
</dbReference>
<dbReference type="EMBL" id="AAPE02055972">
    <property type="status" value="NOT_ANNOTATED_CDS"/>
    <property type="molecule type" value="Genomic_DNA"/>
</dbReference>
<keyword evidence="3" id="KW-0687">Ribonucleoprotein</keyword>
<dbReference type="InterPro" id="IPR008991">
    <property type="entry name" value="Translation_prot_SH3-like_sf"/>
</dbReference>
<dbReference type="FunFam" id="2.30.30.30:FF:000009">
    <property type="entry name" value="60S ribosomal protein L26"/>
    <property type="match status" value="1"/>
</dbReference>
<dbReference type="GeneTree" id="ENSGT00390000014165"/>
<dbReference type="Pfam" id="PF16906">
    <property type="entry name" value="Ribosomal_L26"/>
    <property type="match status" value="1"/>
</dbReference>
<dbReference type="eggNOG" id="KOG3401">
    <property type="taxonomic scope" value="Eukaryota"/>
</dbReference>
<organism evidence="5 6">
    <name type="scientific">Myotis lucifugus</name>
    <name type="common">Little brown bat</name>
    <dbReference type="NCBI Taxonomy" id="59463"/>
    <lineage>
        <taxon>Eukaryota</taxon>
        <taxon>Metazoa</taxon>
        <taxon>Chordata</taxon>
        <taxon>Craniata</taxon>
        <taxon>Vertebrata</taxon>
        <taxon>Euteleostomi</taxon>
        <taxon>Mammalia</taxon>
        <taxon>Eutheria</taxon>
        <taxon>Laurasiatheria</taxon>
        <taxon>Chiroptera</taxon>
        <taxon>Yangochiroptera</taxon>
        <taxon>Vespertilionidae</taxon>
        <taxon>Myotis</taxon>
    </lineage>
</organism>
<protein>
    <recommendedName>
        <fullName evidence="7">60S ribosomal protein L26</fullName>
    </recommendedName>
</protein>
<dbReference type="AlphaFoldDB" id="G1Q3J6"/>
<feature type="region of interest" description="Disordered" evidence="4">
    <location>
        <begin position="1"/>
        <end position="20"/>
    </location>
</feature>
<dbReference type="GO" id="GO:0015934">
    <property type="term" value="C:large ribosomal subunit"/>
    <property type="evidence" value="ECO:0007669"/>
    <property type="project" value="InterPro"/>
</dbReference>
<evidence type="ECO:0000313" key="6">
    <source>
        <dbReference type="Proteomes" id="UP000001074"/>
    </source>
</evidence>
<reference evidence="5 6" key="1">
    <citation type="journal article" date="2011" name="Nature">
        <title>A high-resolution map of human evolutionary constraint using 29 mammals.</title>
        <authorList>
            <person name="Lindblad-Toh K."/>
            <person name="Garber M."/>
            <person name="Zuk O."/>
            <person name="Lin M.F."/>
            <person name="Parker B.J."/>
            <person name="Washietl S."/>
            <person name="Kheradpour P."/>
            <person name="Ernst J."/>
            <person name="Jordan G."/>
            <person name="Mauceli E."/>
            <person name="Ward L.D."/>
            <person name="Lowe C.B."/>
            <person name="Holloway A.K."/>
            <person name="Clamp M."/>
            <person name="Gnerre S."/>
            <person name="Alfoldi J."/>
            <person name="Beal K."/>
            <person name="Chang J."/>
            <person name="Clawson H."/>
            <person name="Cuff J."/>
            <person name="Di Palma F."/>
            <person name="Fitzgerald S."/>
            <person name="Flicek P."/>
            <person name="Guttman M."/>
            <person name="Hubisz M.J."/>
            <person name="Jaffe D.B."/>
            <person name="Jungreis I."/>
            <person name="Kent W.J."/>
            <person name="Kostka D."/>
            <person name="Lara M."/>
            <person name="Martins A.L."/>
            <person name="Massingham T."/>
            <person name="Moltke I."/>
            <person name="Raney B.J."/>
            <person name="Rasmussen M.D."/>
            <person name="Robinson J."/>
            <person name="Stark A."/>
            <person name="Vilella A.J."/>
            <person name="Wen J."/>
            <person name="Xie X."/>
            <person name="Zody M.C."/>
            <person name="Baldwin J."/>
            <person name="Bloom T."/>
            <person name="Chin C.W."/>
            <person name="Heiman D."/>
            <person name="Nicol R."/>
            <person name="Nusbaum C."/>
            <person name="Young S."/>
            <person name="Wilkinson J."/>
            <person name="Worley K.C."/>
            <person name="Kovar C.L."/>
            <person name="Muzny D.M."/>
            <person name="Gibbs R.A."/>
            <person name="Cree A."/>
            <person name="Dihn H.H."/>
            <person name="Fowler G."/>
            <person name="Jhangiani S."/>
            <person name="Joshi V."/>
            <person name="Lee S."/>
            <person name="Lewis L.R."/>
            <person name="Nazareth L.V."/>
            <person name="Okwuonu G."/>
            <person name="Santibanez J."/>
            <person name="Warren W.C."/>
            <person name="Mardis E.R."/>
            <person name="Weinstock G.M."/>
            <person name="Wilson R.K."/>
            <person name="Delehaunty K."/>
            <person name="Dooling D."/>
            <person name="Fronik C."/>
            <person name="Fulton L."/>
            <person name="Fulton B."/>
            <person name="Graves T."/>
            <person name="Minx P."/>
            <person name="Sodergren E."/>
            <person name="Birney E."/>
            <person name="Margulies E.H."/>
            <person name="Herrero J."/>
            <person name="Green E.D."/>
            <person name="Haussler D."/>
            <person name="Siepel A."/>
            <person name="Goldman N."/>
            <person name="Pollard K.S."/>
            <person name="Pedersen J.S."/>
            <person name="Lander E.S."/>
            <person name="Kellis M."/>
        </authorList>
    </citation>
    <scope>NUCLEOTIDE SEQUENCE [LARGE SCALE GENOMIC DNA]</scope>
</reference>
<evidence type="ECO:0000313" key="5">
    <source>
        <dbReference type="Ensembl" id="ENSMLUP00000018279.1"/>
    </source>
</evidence>
<dbReference type="PANTHER" id="PTHR11143">
    <property type="entry name" value="60S RIBOSOMAL PROTEIN L26 FAMILY MEMBER"/>
    <property type="match status" value="1"/>
</dbReference>